<evidence type="ECO:0000256" key="1">
    <source>
        <dbReference type="SAM" id="MobiDB-lite"/>
    </source>
</evidence>
<gene>
    <name evidence="2" type="ORF">S12H4_20859</name>
</gene>
<sequence length="38" mass="4366">RFFICPVSEIERIKNKEATQQQTTSTVKPPMQEGGEEK</sequence>
<organism evidence="2">
    <name type="scientific">marine sediment metagenome</name>
    <dbReference type="NCBI Taxonomy" id="412755"/>
    <lineage>
        <taxon>unclassified sequences</taxon>
        <taxon>metagenomes</taxon>
        <taxon>ecological metagenomes</taxon>
    </lineage>
</organism>
<dbReference type="AlphaFoldDB" id="X1TF94"/>
<protein>
    <submittedName>
        <fullName evidence="2">Uncharacterized protein</fullName>
    </submittedName>
</protein>
<accession>X1TF94</accession>
<name>X1TF94_9ZZZZ</name>
<feature type="non-terminal residue" evidence="2">
    <location>
        <position position="1"/>
    </location>
</feature>
<dbReference type="EMBL" id="BARW01010637">
    <property type="protein sequence ID" value="GAI78714.1"/>
    <property type="molecule type" value="Genomic_DNA"/>
</dbReference>
<proteinExistence type="predicted"/>
<reference evidence="2" key="1">
    <citation type="journal article" date="2014" name="Front. Microbiol.">
        <title>High frequency of phylogenetically diverse reductive dehalogenase-homologous genes in deep subseafloor sedimentary metagenomes.</title>
        <authorList>
            <person name="Kawai M."/>
            <person name="Futagami T."/>
            <person name="Toyoda A."/>
            <person name="Takaki Y."/>
            <person name="Nishi S."/>
            <person name="Hori S."/>
            <person name="Arai W."/>
            <person name="Tsubouchi T."/>
            <person name="Morono Y."/>
            <person name="Uchiyama I."/>
            <person name="Ito T."/>
            <person name="Fujiyama A."/>
            <person name="Inagaki F."/>
            <person name="Takami H."/>
        </authorList>
    </citation>
    <scope>NUCLEOTIDE SEQUENCE</scope>
    <source>
        <strain evidence="2">Expedition CK06-06</strain>
    </source>
</reference>
<comment type="caution">
    <text evidence="2">The sequence shown here is derived from an EMBL/GenBank/DDBJ whole genome shotgun (WGS) entry which is preliminary data.</text>
</comment>
<feature type="region of interest" description="Disordered" evidence="1">
    <location>
        <begin position="15"/>
        <end position="38"/>
    </location>
</feature>
<feature type="compositionally biased region" description="Polar residues" evidence="1">
    <location>
        <begin position="18"/>
        <end position="27"/>
    </location>
</feature>
<evidence type="ECO:0000313" key="2">
    <source>
        <dbReference type="EMBL" id="GAI78714.1"/>
    </source>
</evidence>